<proteinExistence type="predicted"/>
<comment type="caution">
    <text evidence="1">The sequence shown here is derived from an EMBL/GenBank/DDBJ whole genome shotgun (WGS) entry which is preliminary data.</text>
</comment>
<dbReference type="Proteomes" id="UP000240357">
    <property type="component" value="Unassembled WGS sequence"/>
</dbReference>
<dbReference type="EMBL" id="PYFT01000001">
    <property type="protein sequence ID" value="PSR53198.1"/>
    <property type="molecule type" value="Genomic_DNA"/>
</dbReference>
<sequence length="59" mass="6961">MNRFVEYKYNPVFIQEKAAGKSYSMSLMKAIGLCNRLRKLRQKESIFDLLALLPGRLYF</sequence>
<dbReference type="AlphaFoldDB" id="A0A2T2YCM9"/>
<reference evidence="1 2" key="1">
    <citation type="submission" date="2018-03" db="EMBL/GenBank/DDBJ databases">
        <title>Adhaeribacter sp. HMF7605 Genome sequencing and assembly.</title>
        <authorList>
            <person name="Kang H."/>
            <person name="Kang J."/>
            <person name="Cha I."/>
            <person name="Kim H."/>
            <person name="Joh K."/>
        </authorList>
    </citation>
    <scope>NUCLEOTIDE SEQUENCE [LARGE SCALE GENOMIC DNA]</scope>
    <source>
        <strain evidence="1 2">HMF7605</strain>
    </source>
</reference>
<gene>
    <name evidence="1" type="ORF">AHMF7605_06475</name>
</gene>
<protein>
    <submittedName>
        <fullName evidence="1">Uncharacterized protein</fullName>
    </submittedName>
</protein>
<organism evidence="1 2">
    <name type="scientific">Adhaeribacter arboris</name>
    <dbReference type="NCBI Taxonomy" id="2072846"/>
    <lineage>
        <taxon>Bacteria</taxon>
        <taxon>Pseudomonadati</taxon>
        <taxon>Bacteroidota</taxon>
        <taxon>Cytophagia</taxon>
        <taxon>Cytophagales</taxon>
        <taxon>Hymenobacteraceae</taxon>
        <taxon>Adhaeribacter</taxon>
    </lineage>
</organism>
<keyword evidence="2" id="KW-1185">Reference proteome</keyword>
<evidence type="ECO:0000313" key="1">
    <source>
        <dbReference type="EMBL" id="PSR53198.1"/>
    </source>
</evidence>
<evidence type="ECO:0000313" key="2">
    <source>
        <dbReference type="Proteomes" id="UP000240357"/>
    </source>
</evidence>
<name>A0A2T2YCM9_9BACT</name>
<accession>A0A2T2YCM9</accession>